<protein>
    <recommendedName>
        <fullName evidence="5">O-antigen ligase-related domain-containing protein</fullName>
    </recommendedName>
</protein>
<sequence>MNWKTTAYIILFALIFIDPFFFNIPIGPLRMTLLRLVIGFLFVIMLDQIFIKKNPFHTDHIRFPLVFLGIWFYYGAISLIWTNNKGTAIKELYYFAVFLLLILVLVFLLQNLKSSVITATFWFIGVVLIPISILEFIFDVHLPTSRFVIEAERFSDIDYRRATGFFYNENDLALFLVILLPFYLSGLLKKSLLVKLANVIIIVALLLITYFNDARLSVIAIVLQILLFALLSYKNLIKHGARLFLLFSPLLFLAAAGIVYYLANASFFEGIKAGQGSAFIRMNLYLSGIYGTFQSFMLGVGPGNFQHMDFSFDTLGFTNPHNWWLEVLTNYGLFVFAGYCAFFLYIMVQLYLIYWSDKKNNILALILFLSFIGFAISCLGPSSLFYFWPMWLLYGVALGYIVQKRKYLKRERTPDNSLES</sequence>
<comment type="caution">
    <text evidence="6">The sequence shown here is derived from an EMBL/GenBank/DDBJ whole genome shotgun (WGS) entry which is preliminary data.</text>
</comment>
<evidence type="ECO:0000256" key="2">
    <source>
        <dbReference type="ARBA" id="ARBA00022692"/>
    </source>
</evidence>
<dbReference type="RefSeq" id="WP_053433619.1">
    <property type="nucleotide sequence ID" value="NZ_LGUF01000007.1"/>
</dbReference>
<evidence type="ECO:0000256" key="4">
    <source>
        <dbReference type="ARBA" id="ARBA00023136"/>
    </source>
</evidence>
<dbReference type="AlphaFoldDB" id="A0A0M0G8U1"/>
<evidence type="ECO:0000313" key="7">
    <source>
        <dbReference type="Proteomes" id="UP000037109"/>
    </source>
</evidence>
<dbReference type="OrthoDB" id="9255580at2"/>
<dbReference type="Pfam" id="PF04932">
    <property type="entry name" value="Wzy_C"/>
    <property type="match status" value="1"/>
</dbReference>
<dbReference type="InterPro" id="IPR051533">
    <property type="entry name" value="WaaL-like"/>
</dbReference>
<evidence type="ECO:0000313" key="6">
    <source>
        <dbReference type="EMBL" id="KON86259.1"/>
    </source>
</evidence>
<keyword evidence="2" id="KW-0812">Transmembrane</keyword>
<organism evidence="6 7">
    <name type="scientific">Sporosarcina globispora</name>
    <name type="common">Bacillus globisporus</name>
    <dbReference type="NCBI Taxonomy" id="1459"/>
    <lineage>
        <taxon>Bacteria</taxon>
        <taxon>Bacillati</taxon>
        <taxon>Bacillota</taxon>
        <taxon>Bacilli</taxon>
        <taxon>Bacillales</taxon>
        <taxon>Caryophanaceae</taxon>
        <taxon>Sporosarcina</taxon>
    </lineage>
</organism>
<name>A0A0M0G8U1_SPOGL</name>
<dbReference type="EMBL" id="LGUF01000007">
    <property type="protein sequence ID" value="KON86259.1"/>
    <property type="molecule type" value="Genomic_DNA"/>
</dbReference>
<reference evidence="7" key="1">
    <citation type="submission" date="2015-07" db="EMBL/GenBank/DDBJ databases">
        <title>Fjat-10036 dsm4.</title>
        <authorList>
            <person name="Liu B."/>
            <person name="Wang J."/>
            <person name="Zhu Y."/>
            <person name="Liu G."/>
            <person name="Chen Q."/>
            <person name="Chen Z."/>
            <person name="Lan J."/>
            <person name="Che J."/>
            <person name="Ge C."/>
            <person name="Shi H."/>
            <person name="Pan Z."/>
            <person name="Liu X."/>
        </authorList>
    </citation>
    <scope>NUCLEOTIDE SEQUENCE [LARGE SCALE GENOMIC DNA]</scope>
    <source>
        <strain evidence="7">DSM 4</strain>
    </source>
</reference>
<dbReference type="STRING" id="1459.AF332_05105"/>
<dbReference type="PATRIC" id="fig|1459.3.peg.1065"/>
<dbReference type="Proteomes" id="UP000037109">
    <property type="component" value="Unassembled WGS sequence"/>
</dbReference>
<gene>
    <name evidence="6" type="ORF">AF332_05105</name>
</gene>
<proteinExistence type="predicted"/>
<keyword evidence="3" id="KW-1133">Transmembrane helix</keyword>
<dbReference type="PANTHER" id="PTHR37422:SF23">
    <property type="entry name" value="TEICHURONIC ACID BIOSYNTHESIS PROTEIN TUAE"/>
    <property type="match status" value="1"/>
</dbReference>
<dbReference type="InterPro" id="IPR007016">
    <property type="entry name" value="O-antigen_ligase-rel_domated"/>
</dbReference>
<dbReference type="GO" id="GO:0016020">
    <property type="term" value="C:membrane"/>
    <property type="evidence" value="ECO:0007669"/>
    <property type="project" value="UniProtKB-SubCell"/>
</dbReference>
<keyword evidence="7" id="KW-1185">Reference proteome</keyword>
<evidence type="ECO:0000256" key="1">
    <source>
        <dbReference type="ARBA" id="ARBA00004141"/>
    </source>
</evidence>
<comment type="subcellular location">
    <subcellularLocation>
        <location evidence="1">Membrane</location>
        <topology evidence="1">Multi-pass membrane protein</topology>
    </subcellularLocation>
</comment>
<keyword evidence="4" id="KW-0472">Membrane</keyword>
<accession>A0A0M0G8U1</accession>
<evidence type="ECO:0000259" key="5">
    <source>
        <dbReference type="Pfam" id="PF04932"/>
    </source>
</evidence>
<evidence type="ECO:0000256" key="3">
    <source>
        <dbReference type="ARBA" id="ARBA00022989"/>
    </source>
</evidence>
<feature type="domain" description="O-antigen ligase-related" evidence="5">
    <location>
        <begin position="201"/>
        <end position="339"/>
    </location>
</feature>
<dbReference type="PANTHER" id="PTHR37422">
    <property type="entry name" value="TEICHURONIC ACID BIOSYNTHESIS PROTEIN TUAE"/>
    <property type="match status" value="1"/>
</dbReference>